<dbReference type="Proteomes" id="UP000193719">
    <property type="component" value="Unassembled WGS sequence"/>
</dbReference>
<feature type="compositionally biased region" description="Polar residues" evidence="2">
    <location>
        <begin position="275"/>
        <end position="318"/>
    </location>
</feature>
<organism evidence="3 4">
    <name type="scientific">Piromyces finnis</name>
    <dbReference type="NCBI Taxonomy" id="1754191"/>
    <lineage>
        <taxon>Eukaryota</taxon>
        <taxon>Fungi</taxon>
        <taxon>Fungi incertae sedis</taxon>
        <taxon>Chytridiomycota</taxon>
        <taxon>Chytridiomycota incertae sedis</taxon>
        <taxon>Neocallimastigomycetes</taxon>
        <taxon>Neocallimastigales</taxon>
        <taxon>Neocallimastigaceae</taxon>
        <taxon>Piromyces</taxon>
    </lineage>
</organism>
<feature type="coiled-coil region" evidence="1">
    <location>
        <begin position="211"/>
        <end position="245"/>
    </location>
</feature>
<reference evidence="3 4" key="2">
    <citation type="submission" date="2016-08" db="EMBL/GenBank/DDBJ databases">
        <title>Pervasive Adenine N6-methylation of Active Genes in Fungi.</title>
        <authorList>
            <consortium name="DOE Joint Genome Institute"/>
            <person name="Mondo S.J."/>
            <person name="Dannebaum R.O."/>
            <person name="Kuo R.C."/>
            <person name="Labutti K."/>
            <person name="Haridas S."/>
            <person name="Kuo A."/>
            <person name="Salamov A."/>
            <person name="Ahrendt S.R."/>
            <person name="Lipzen A."/>
            <person name="Sullivan W."/>
            <person name="Andreopoulos W.B."/>
            <person name="Clum A."/>
            <person name="Lindquist E."/>
            <person name="Daum C."/>
            <person name="Ramamoorthy G.K."/>
            <person name="Gryganskyi A."/>
            <person name="Culley D."/>
            <person name="Magnuson J.K."/>
            <person name="James T.Y."/>
            <person name="O'Malley M.A."/>
            <person name="Stajich J.E."/>
            <person name="Spatafora J.W."/>
            <person name="Visel A."/>
            <person name="Grigoriev I.V."/>
        </authorList>
    </citation>
    <scope>NUCLEOTIDE SEQUENCE [LARGE SCALE GENOMIC DNA]</scope>
    <source>
        <strain evidence="4">finn</strain>
    </source>
</reference>
<evidence type="ECO:0000313" key="3">
    <source>
        <dbReference type="EMBL" id="ORX42455.1"/>
    </source>
</evidence>
<evidence type="ECO:0000313" key="4">
    <source>
        <dbReference type="Proteomes" id="UP000193719"/>
    </source>
</evidence>
<gene>
    <name evidence="3" type="ORF">BCR36DRAFT_374471</name>
</gene>
<evidence type="ECO:0000256" key="1">
    <source>
        <dbReference type="SAM" id="Coils"/>
    </source>
</evidence>
<sequence length="318" mass="36487">MYYKWEEEMHEQQLLRTALKERIDHLTKLILTSSSISPKMMLEFSKTPAKSPDGNNISLLSPLNISENELPPYIEEAMNKQNVKLEQLQKESKAKDEYIKELELMLQEGKYLDMLTPDANEITMNEQSNNELALKVKENKSLITEIENSKKKIEELTKKNKDLELLVTQQDAKLSSYLAKENNEAEFLNQDILHNKENTQNGISPEVESLLEDQQHSLELLEEENKQLRKALNQTEIKLRKLELVQFEDIEKLVHKVCNDTTNSATNKKPPANLTIVNGTSSNITSPISNENMQNLTSPTKRHNGSSYHNDPNKLSSN</sequence>
<reference evidence="3 4" key="1">
    <citation type="submission" date="2016-08" db="EMBL/GenBank/DDBJ databases">
        <title>Genomes of anaerobic fungi encode conserved fungal cellulosomes for biomass hydrolysis.</title>
        <authorList>
            <consortium name="DOE Joint Genome Institute"/>
            <person name="Haitjema C.H."/>
            <person name="Gilmore S.P."/>
            <person name="Henske J.K."/>
            <person name="Solomon K.V."/>
            <person name="De Groot R."/>
            <person name="Kuo A."/>
            <person name="Mondo S.J."/>
            <person name="Salamov A.A."/>
            <person name="Labutti K."/>
            <person name="Zhao Z."/>
            <person name="Chiniquy J."/>
            <person name="Barry K."/>
            <person name="Brewer H.M."/>
            <person name="Purvine S.O."/>
            <person name="Wright A.T."/>
            <person name="Boxma B."/>
            <person name="Van Alen T."/>
            <person name="Hackstein J.H."/>
            <person name="Baker S.E."/>
            <person name="Grigoriev I.V."/>
            <person name="O'Malley M.A."/>
        </authorList>
    </citation>
    <scope>NUCLEOTIDE SEQUENCE [LARGE SCALE GENOMIC DNA]</scope>
    <source>
        <strain evidence="4">finn</strain>
    </source>
</reference>
<keyword evidence="1" id="KW-0175">Coiled coil</keyword>
<comment type="caution">
    <text evidence="3">The sequence shown here is derived from an EMBL/GenBank/DDBJ whole genome shotgun (WGS) entry which is preliminary data.</text>
</comment>
<accession>A0A1Y1UWD7</accession>
<keyword evidence="4" id="KW-1185">Reference proteome</keyword>
<evidence type="ECO:0000256" key="2">
    <source>
        <dbReference type="SAM" id="MobiDB-lite"/>
    </source>
</evidence>
<feature type="coiled-coil region" evidence="1">
    <location>
        <begin position="139"/>
        <end position="173"/>
    </location>
</feature>
<name>A0A1Y1UWD7_9FUNG</name>
<protein>
    <submittedName>
        <fullName evidence="3">Uncharacterized protein</fullName>
    </submittedName>
</protein>
<dbReference type="STRING" id="1754191.A0A1Y1UWD7"/>
<dbReference type="AlphaFoldDB" id="A0A1Y1UWD7"/>
<feature type="region of interest" description="Disordered" evidence="2">
    <location>
        <begin position="261"/>
        <end position="318"/>
    </location>
</feature>
<dbReference type="EMBL" id="MCFH01000064">
    <property type="protein sequence ID" value="ORX42455.1"/>
    <property type="molecule type" value="Genomic_DNA"/>
</dbReference>
<proteinExistence type="predicted"/>